<feature type="compositionally biased region" description="Polar residues" evidence="15">
    <location>
        <begin position="821"/>
        <end position="830"/>
    </location>
</feature>
<feature type="domain" description="Protein kinase" evidence="16">
    <location>
        <begin position="41"/>
        <end position="326"/>
    </location>
</feature>
<keyword evidence="18" id="KW-1185">Reference proteome</keyword>
<feature type="compositionally biased region" description="Low complexity" evidence="15">
    <location>
        <begin position="1241"/>
        <end position="1256"/>
    </location>
</feature>
<feature type="compositionally biased region" description="Low complexity" evidence="15">
    <location>
        <begin position="989"/>
        <end position="1000"/>
    </location>
</feature>
<keyword evidence="8" id="KW-0418">Kinase</keyword>
<feature type="region of interest" description="Disordered" evidence="15">
    <location>
        <begin position="1"/>
        <end position="30"/>
    </location>
</feature>
<accession>A0A811TZ28</accession>
<feature type="region of interest" description="Disordered" evidence="15">
    <location>
        <begin position="798"/>
        <end position="831"/>
    </location>
</feature>
<feature type="region of interest" description="Disordered" evidence="15">
    <location>
        <begin position="414"/>
        <end position="437"/>
    </location>
</feature>
<feature type="compositionally biased region" description="Low complexity" evidence="15">
    <location>
        <begin position="1025"/>
        <end position="1047"/>
    </location>
</feature>
<dbReference type="InterPro" id="IPR050205">
    <property type="entry name" value="CDPK_Ser/Thr_kinases"/>
</dbReference>
<dbReference type="GO" id="GO:0004674">
    <property type="term" value="F:protein serine/threonine kinase activity"/>
    <property type="evidence" value="ECO:0007669"/>
    <property type="project" value="UniProtKB-KW"/>
</dbReference>
<feature type="compositionally biased region" description="Basic and acidic residues" evidence="15">
    <location>
        <begin position="798"/>
        <end position="810"/>
    </location>
</feature>
<evidence type="ECO:0000256" key="10">
    <source>
        <dbReference type="ARBA" id="ARBA00022842"/>
    </source>
</evidence>
<evidence type="ECO:0000256" key="3">
    <source>
        <dbReference type="ARBA" id="ARBA00012513"/>
    </source>
</evidence>
<dbReference type="Pfam" id="PF00069">
    <property type="entry name" value="Pkinase"/>
    <property type="match status" value="1"/>
</dbReference>
<evidence type="ECO:0000256" key="9">
    <source>
        <dbReference type="ARBA" id="ARBA00022840"/>
    </source>
</evidence>
<comment type="catalytic activity">
    <reaction evidence="13">
        <text>L-seryl-[protein] + ATP = O-phospho-L-seryl-[protein] + ADP + H(+)</text>
        <dbReference type="Rhea" id="RHEA:17989"/>
        <dbReference type="Rhea" id="RHEA-COMP:9863"/>
        <dbReference type="Rhea" id="RHEA-COMP:11604"/>
        <dbReference type="ChEBI" id="CHEBI:15378"/>
        <dbReference type="ChEBI" id="CHEBI:29999"/>
        <dbReference type="ChEBI" id="CHEBI:30616"/>
        <dbReference type="ChEBI" id="CHEBI:83421"/>
        <dbReference type="ChEBI" id="CHEBI:456216"/>
        <dbReference type="EC" id="2.7.11.1"/>
    </reaction>
</comment>
<feature type="region of interest" description="Disordered" evidence="15">
    <location>
        <begin position="1285"/>
        <end position="1306"/>
    </location>
</feature>
<evidence type="ECO:0000256" key="12">
    <source>
        <dbReference type="ARBA" id="ARBA00047899"/>
    </source>
</evidence>
<feature type="compositionally biased region" description="Polar residues" evidence="15">
    <location>
        <begin position="424"/>
        <end position="437"/>
    </location>
</feature>
<dbReference type="InterPro" id="IPR017441">
    <property type="entry name" value="Protein_kinase_ATP_BS"/>
</dbReference>
<evidence type="ECO:0000256" key="13">
    <source>
        <dbReference type="ARBA" id="ARBA00048679"/>
    </source>
</evidence>
<dbReference type="SMART" id="SM00220">
    <property type="entry name" value="S_TKc"/>
    <property type="match status" value="1"/>
</dbReference>
<feature type="region of interest" description="Disordered" evidence="15">
    <location>
        <begin position="946"/>
        <end position="1065"/>
    </location>
</feature>
<dbReference type="GO" id="GO:0046872">
    <property type="term" value="F:metal ion binding"/>
    <property type="evidence" value="ECO:0007669"/>
    <property type="project" value="UniProtKB-KW"/>
</dbReference>
<evidence type="ECO:0000256" key="15">
    <source>
        <dbReference type="SAM" id="MobiDB-lite"/>
    </source>
</evidence>
<keyword evidence="10" id="KW-0460">Magnesium</keyword>
<sequence length="1425" mass="158575">MTEIERQAELNRHKEEMQKKRRKKKRTSSSLHSSTFQELYKLTGEILGEGAYASVQTCVNIYTDLEYAVKVIDKIPGHARARVFREVETFHHCQGHPGILQLIEFFEDDEKFYLVFEKINGGPLLRRIQEQICFSEHEAAQIIKEIASGLDFLHKKGIAHRDLKPENILCVFPDKLCPIKICDFDLGSGIKFTTDVSSPSATPQLLTPVGSAEFMAPEVVDLFVGEANYYDKRCDLWSLGVIAYILLCGYPPFSGNCEKDCGWNRGENCRTCQELLFESIQEGRFCFPEAEWRDVSEEAKDLIRGLLVKEAPKRLSAEAVLNHPWIKFSEEENPGDSKKMENRRKALRTPGNIRRNQSAREISQFAESAMAVKRVILQHFSMRYDYMKERPNIYQPSQMQLDNDNADANNPPLIFKKPPPPRSRSMNNTLSVSNNRSIYGGRNSNLYATRHSNRLGSINGIGGGGKSSSIYQPGSATFKTLNVHEEDIDDEEALEAFGRLDEDEEWAHPSEHRNRYDDTEENEEDREIRRLHLENNVEDESDYEDYPHHWREMDDEDEEFGVLGELENDVKEATSTYEPHGEFGECSDNYTPHDYDDYNNKRPKYYLDDDEELEIEMEASDRYRHGDYGDNAITSDDAEDSSCVRGDDKCSKTTLLQGAMQIKEGEKSAGAAGSNASELSFNKLHINDSKDTNENNEWKWRVKQERMSENNDYINVDHNKVKINDKDDDESNSLGRGANDLDESVFNLEQENIEKQNKQQQQQQQQQQNNFANESKLNFGENSNTKFKTYYNTEDNKIERKNVDNDDNSKKVYRSSSSSSNGNTGDNGNKANDLLLDAEQKQLPVSDINNVTITNLNTTTTAVNAIKTTLTTNDNNSYVSNVETNAKNANTNIIEAGNVAITKENANLLASISDLKETLPEFNETANIVAANTSGEYASETAAVNAKMGKSTERKQWVAPKKGKGGSGGAEKGVGQNAAATMRTTFGNQQQQHQQQQQKEQQTHNKLKQQQQKQSQKPHQKQHQHQQQQQQQHQQKQQHTAQAQKQQILVKNKRSPRANKTPRTVCFALGNTNARNDDDYDAYQNNNYDAELEDDADEEDVVYGRPRSHSNNTNATGYGRRQQQYNNHRRFSQPLSTGINGNKQQQQQSPGQKTENWRSRGGILINGGNNGGGESSNGGSNTVSAAVAANNYRNKYRSQGGNSSGAWNAGGGGAFGSAGQRNGGSGPISYYYNTRSGAGSGSHVGVSGASPPSDDSGSGGSSGGPIHNWRNDCVYTGVRSCGMQQRRSYQHPSQPRYSPTQDAGYGSWGGNGGSGAAATIMRAQIFSSNQQQPRIGSGRFTHSPNGSMFVQQSRGSGGIYGGINGGYGGGGIVSGSPPSPGIGLSPPSESILMQRRMRVTGAGQQHRNNDFGVVGDFCQSATANG</sequence>
<dbReference type="EC" id="2.7.11.1" evidence="3"/>
<feature type="compositionally biased region" description="Polar residues" evidence="15">
    <location>
        <begin position="978"/>
        <end position="988"/>
    </location>
</feature>
<evidence type="ECO:0000313" key="18">
    <source>
        <dbReference type="Proteomes" id="UP000606786"/>
    </source>
</evidence>
<keyword evidence="11" id="KW-0810">Translation regulation</keyword>
<dbReference type="Proteomes" id="UP000606786">
    <property type="component" value="Unassembled WGS sequence"/>
</dbReference>
<evidence type="ECO:0000256" key="5">
    <source>
        <dbReference type="ARBA" id="ARBA00022679"/>
    </source>
</evidence>
<evidence type="ECO:0000256" key="7">
    <source>
        <dbReference type="ARBA" id="ARBA00022741"/>
    </source>
</evidence>
<evidence type="ECO:0000256" key="2">
    <source>
        <dbReference type="ARBA" id="ARBA00006692"/>
    </source>
</evidence>
<keyword evidence="6" id="KW-0479">Metal-binding</keyword>
<dbReference type="CDD" id="cd14090">
    <property type="entry name" value="STKc_Mnk"/>
    <property type="match status" value="1"/>
</dbReference>
<dbReference type="OrthoDB" id="5794026at2759"/>
<comment type="caution">
    <text evidence="17">The sequence shown here is derived from an EMBL/GenBank/DDBJ whole genome shotgun (WGS) entry which is preliminary data.</text>
</comment>
<feature type="compositionally biased region" description="Basic and acidic residues" evidence="15">
    <location>
        <begin position="506"/>
        <end position="517"/>
    </location>
</feature>
<feature type="compositionally biased region" description="Polar residues" evidence="15">
    <location>
        <begin position="1285"/>
        <end position="1301"/>
    </location>
</feature>
<organism evidence="17 18">
    <name type="scientific">Ceratitis capitata</name>
    <name type="common">Mediterranean fruit fly</name>
    <name type="synonym">Tephritis capitata</name>
    <dbReference type="NCBI Taxonomy" id="7213"/>
    <lineage>
        <taxon>Eukaryota</taxon>
        <taxon>Metazoa</taxon>
        <taxon>Ecdysozoa</taxon>
        <taxon>Arthropoda</taxon>
        <taxon>Hexapoda</taxon>
        <taxon>Insecta</taxon>
        <taxon>Pterygota</taxon>
        <taxon>Neoptera</taxon>
        <taxon>Endopterygota</taxon>
        <taxon>Diptera</taxon>
        <taxon>Brachycera</taxon>
        <taxon>Muscomorpha</taxon>
        <taxon>Tephritoidea</taxon>
        <taxon>Tephritidae</taxon>
        <taxon>Ceratitis</taxon>
        <taxon>Ceratitis</taxon>
    </lineage>
</organism>
<feature type="compositionally biased region" description="Low complexity" evidence="15">
    <location>
        <begin position="758"/>
        <end position="770"/>
    </location>
</feature>
<evidence type="ECO:0000313" key="17">
    <source>
        <dbReference type="EMBL" id="CAD6991117.1"/>
    </source>
</evidence>
<gene>
    <name evidence="17" type="ORF">CCAP1982_LOCUS63</name>
</gene>
<feature type="compositionally biased region" description="Polar residues" evidence="15">
    <location>
        <begin position="771"/>
        <end position="784"/>
    </location>
</feature>
<reference evidence="17" key="1">
    <citation type="submission" date="2020-11" db="EMBL/GenBank/DDBJ databases">
        <authorList>
            <person name="Whitehead M."/>
        </authorList>
    </citation>
    <scope>NUCLEOTIDE SEQUENCE</scope>
    <source>
        <strain evidence="17">EGII</strain>
    </source>
</reference>
<keyword evidence="5" id="KW-0808">Transferase</keyword>
<dbReference type="PROSITE" id="PS00108">
    <property type="entry name" value="PROTEIN_KINASE_ST"/>
    <property type="match status" value="1"/>
</dbReference>
<dbReference type="PROSITE" id="PS50011">
    <property type="entry name" value="PROTEIN_KINASE_DOM"/>
    <property type="match status" value="1"/>
</dbReference>
<dbReference type="InterPro" id="IPR011009">
    <property type="entry name" value="Kinase-like_dom_sf"/>
</dbReference>
<dbReference type="Gene3D" id="1.10.510.10">
    <property type="entry name" value="Transferase(Phosphotransferase) domain 1"/>
    <property type="match status" value="1"/>
</dbReference>
<feature type="compositionally biased region" description="Polar residues" evidence="15">
    <location>
        <begin position="1133"/>
        <end position="1154"/>
    </location>
</feature>
<feature type="compositionally biased region" description="Basic and acidic residues" evidence="15">
    <location>
        <begin position="1"/>
        <end position="18"/>
    </location>
</feature>
<evidence type="ECO:0000259" key="16">
    <source>
        <dbReference type="PROSITE" id="PS50011"/>
    </source>
</evidence>
<dbReference type="GO" id="GO:0006417">
    <property type="term" value="P:regulation of translation"/>
    <property type="evidence" value="ECO:0007669"/>
    <property type="project" value="UniProtKB-KW"/>
</dbReference>
<proteinExistence type="inferred from homology"/>
<name>A0A811TZ28_CERCA</name>
<evidence type="ECO:0000256" key="1">
    <source>
        <dbReference type="ARBA" id="ARBA00001946"/>
    </source>
</evidence>
<feature type="region of interest" description="Disordered" evidence="15">
    <location>
        <begin position="753"/>
        <end position="784"/>
    </location>
</feature>
<dbReference type="FunFam" id="3.30.200.20:FF:000093">
    <property type="entry name" value="Putative map kinase-interacting serine/threonine-protein kinase 1"/>
    <property type="match status" value="1"/>
</dbReference>
<keyword evidence="4" id="KW-0723">Serine/threonine-protein kinase</keyword>
<dbReference type="FunFam" id="1.10.510.10:FF:000119">
    <property type="entry name" value="Putative map kinase-interacting serine/threonine-protein kinase 1"/>
    <property type="match status" value="1"/>
</dbReference>
<evidence type="ECO:0000256" key="8">
    <source>
        <dbReference type="ARBA" id="ARBA00022777"/>
    </source>
</evidence>
<protein>
    <recommendedName>
        <fullName evidence="3">non-specific serine/threonine protein kinase</fullName>
        <ecNumber evidence="3">2.7.11.1</ecNumber>
    </recommendedName>
</protein>
<feature type="region of interest" description="Disordered" evidence="15">
    <location>
        <begin position="500"/>
        <end position="525"/>
    </location>
</feature>
<feature type="region of interest" description="Disordered" evidence="15">
    <location>
        <begin position="575"/>
        <end position="597"/>
    </location>
</feature>
<dbReference type="PROSITE" id="PS00107">
    <property type="entry name" value="PROTEIN_KINASE_ATP"/>
    <property type="match status" value="1"/>
</dbReference>
<dbReference type="InterPro" id="IPR008271">
    <property type="entry name" value="Ser/Thr_kinase_AS"/>
</dbReference>
<dbReference type="EMBL" id="CAJHJT010000001">
    <property type="protein sequence ID" value="CAD6991117.1"/>
    <property type="molecule type" value="Genomic_DNA"/>
</dbReference>
<keyword evidence="9 14" id="KW-0067">ATP-binding</keyword>
<feature type="region of interest" description="Disordered" evidence="15">
    <location>
        <begin position="1132"/>
        <end position="1182"/>
    </location>
</feature>
<evidence type="ECO:0000256" key="11">
    <source>
        <dbReference type="ARBA" id="ARBA00022845"/>
    </source>
</evidence>
<comment type="cofactor">
    <cofactor evidence="1">
        <name>Mg(2+)</name>
        <dbReference type="ChEBI" id="CHEBI:18420"/>
    </cofactor>
</comment>
<comment type="catalytic activity">
    <reaction evidence="12">
        <text>L-threonyl-[protein] + ATP = O-phospho-L-threonyl-[protein] + ADP + H(+)</text>
        <dbReference type="Rhea" id="RHEA:46608"/>
        <dbReference type="Rhea" id="RHEA-COMP:11060"/>
        <dbReference type="Rhea" id="RHEA-COMP:11605"/>
        <dbReference type="ChEBI" id="CHEBI:15378"/>
        <dbReference type="ChEBI" id="CHEBI:30013"/>
        <dbReference type="ChEBI" id="CHEBI:30616"/>
        <dbReference type="ChEBI" id="CHEBI:61977"/>
        <dbReference type="ChEBI" id="CHEBI:456216"/>
        <dbReference type="EC" id="2.7.11.1"/>
    </reaction>
</comment>
<keyword evidence="7 14" id="KW-0547">Nucleotide-binding</keyword>
<evidence type="ECO:0000256" key="6">
    <source>
        <dbReference type="ARBA" id="ARBA00022723"/>
    </source>
</evidence>
<dbReference type="GO" id="GO:0005524">
    <property type="term" value="F:ATP binding"/>
    <property type="evidence" value="ECO:0007669"/>
    <property type="project" value="UniProtKB-UniRule"/>
</dbReference>
<comment type="similarity">
    <text evidence="2">Belongs to the protein kinase superfamily. CAMK Ser/Thr protein kinase family.</text>
</comment>
<evidence type="ECO:0000256" key="14">
    <source>
        <dbReference type="PROSITE-ProRule" id="PRU10141"/>
    </source>
</evidence>
<dbReference type="SUPFAM" id="SSF56112">
    <property type="entry name" value="Protein kinase-like (PK-like)"/>
    <property type="match status" value="1"/>
</dbReference>
<evidence type="ECO:0000256" key="4">
    <source>
        <dbReference type="ARBA" id="ARBA00022527"/>
    </source>
</evidence>
<feature type="region of interest" description="Disordered" evidence="15">
    <location>
        <begin position="1239"/>
        <end position="1267"/>
    </location>
</feature>
<dbReference type="InterPro" id="IPR000719">
    <property type="entry name" value="Prot_kinase_dom"/>
</dbReference>
<dbReference type="Gene3D" id="3.30.200.20">
    <property type="entry name" value="Phosphorylase Kinase, domain 1"/>
    <property type="match status" value="1"/>
</dbReference>
<feature type="binding site" evidence="14">
    <location>
        <position position="70"/>
    </location>
    <ligand>
        <name>ATP</name>
        <dbReference type="ChEBI" id="CHEBI:30616"/>
    </ligand>
</feature>
<feature type="compositionally biased region" description="Gly residues" evidence="15">
    <location>
        <begin position="1164"/>
        <end position="1176"/>
    </location>
</feature>
<dbReference type="PANTHER" id="PTHR24349">
    <property type="entry name" value="SERINE/THREONINE-PROTEIN KINASE"/>
    <property type="match status" value="1"/>
</dbReference>